<proteinExistence type="inferred from homology"/>
<protein>
    <recommendedName>
        <fullName evidence="6">Terpenoid synthase</fullName>
    </recommendedName>
</protein>
<dbReference type="SUPFAM" id="SSF48576">
    <property type="entry name" value="Terpenoid synthases"/>
    <property type="match status" value="1"/>
</dbReference>
<sequence>MGVSQSRSVSESVQSSNKADAQVSPQNIRQVILALLSHCEVPYAIKPYDQFLHDRCLGVCEERGYPGIGSGYGSDQVHGEPSLLPFLPTGVWLAAEAYGHLKSDLPRLIYIALYTAFITYLDDLFKRDVESVALFGQRLIRGERQGHHVLDGLAHAMNDAETQFGRTAANIIIYDTLGYMNSLLIDHETQEVNLSRDALGFPTYMRLLSGVPSCFAVFIFPPDMPLLSYIQSIPEIRDYICYMNDVLSFYKEEIRGEEDNYISLVATSQRLAKYDVLQKLADDLARTTEQVNKILKEDPAAFHAWSTFKAGYIYFHTSNVRYKLDQLNLA</sequence>
<organism evidence="4 5">
    <name type="scientific">Psilocybe cf. subviscida</name>
    <dbReference type="NCBI Taxonomy" id="2480587"/>
    <lineage>
        <taxon>Eukaryota</taxon>
        <taxon>Fungi</taxon>
        <taxon>Dikarya</taxon>
        <taxon>Basidiomycota</taxon>
        <taxon>Agaricomycotina</taxon>
        <taxon>Agaricomycetes</taxon>
        <taxon>Agaricomycetidae</taxon>
        <taxon>Agaricales</taxon>
        <taxon>Agaricineae</taxon>
        <taxon>Strophariaceae</taxon>
        <taxon>Psilocybe</taxon>
    </lineage>
</organism>
<dbReference type="InterPro" id="IPR008949">
    <property type="entry name" value="Isoprenoid_synthase_dom_sf"/>
</dbReference>
<evidence type="ECO:0000313" key="4">
    <source>
        <dbReference type="EMBL" id="KAF5311046.1"/>
    </source>
</evidence>
<dbReference type="GO" id="GO:0016838">
    <property type="term" value="F:carbon-oxygen lyase activity, acting on phosphates"/>
    <property type="evidence" value="ECO:0007669"/>
    <property type="project" value="InterPro"/>
</dbReference>
<evidence type="ECO:0000256" key="2">
    <source>
        <dbReference type="ARBA" id="ARBA00023239"/>
    </source>
</evidence>
<dbReference type="Proteomes" id="UP000567179">
    <property type="component" value="Unassembled WGS sequence"/>
</dbReference>
<dbReference type="AlphaFoldDB" id="A0A8H5AUB2"/>
<feature type="region of interest" description="Disordered" evidence="3">
    <location>
        <begin position="1"/>
        <end position="21"/>
    </location>
</feature>
<evidence type="ECO:0000313" key="5">
    <source>
        <dbReference type="Proteomes" id="UP000567179"/>
    </source>
</evidence>
<dbReference type="Pfam" id="PF06330">
    <property type="entry name" value="TRI5"/>
    <property type="match status" value="1"/>
</dbReference>
<comment type="similarity">
    <text evidence="1">Belongs to the trichodiene synthase family.</text>
</comment>
<evidence type="ECO:0008006" key="6">
    <source>
        <dbReference type="Google" id="ProtNLM"/>
    </source>
</evidence>
<dbReference type="OrthoDB" id="2998174at2759"/>
<gene>
    <name evidence="4" type="ORF">D9619_007675</name>
</gene>
<dbReference type="SFLD" id="SFLDS00005">
    <property type="entry name" value="Isoprenoid_Synthase_Type_I"/>
    <property type="match status" value="1"/>
</dbReference>
<evidence type="ECO:0000256" key="3">
    <source>
        <dbReference type="SAM" id="MobiDB-lite"/>
    </source>
</evidence>
<accession>A0A8H5AUB2</accession>
<dbReference type="InterPro" id="IPR024652">
    <property type="entry name" value="Trichodiene_synth"/>
</dbReference>
<reference evidence="4 5" key="1">
    <citation type="journal article" date="2020" name="ISME J.">
        <title>Uncovering the hidden diversity of litter-decomposition mechanisms in mushroom-forming fungi.</title>
        <authorList>
            <person name="Floudas D."/>
            <person name="Bentzer J."/>
            <person name="Ahren D."/>
            <person name="Johansson T."/>
            <person name="Persson P."/>
            <person name="Tunlid A."/>
        </authorList>
    </citation>
    <scope>NUCLEOTIDE SEQUENCE [LARGE SCALE GENOMIC DNA]</scope>
    <source>
        <strain evidence="4 5">CBS 101986</strain>
    </source>
</reference>
<dbReference type="EMBL" id="JAACJJ010000057">
    <property type="protein sequence ID" value="KAF5311046.1"/>
    <property type="molecule type" value="Genomic_DNA"/>
</dbReference>
<keyword evidence="5" id="KW-1185">Reference proteome</keyword>
<dbReference type="Gene3D" id="1.10.600.10">
    <property type="entry name" value="Farnesyl Diphosphate Synthase"/>
    <property type="match status" value="1"/>
</dbReference>
<evidence type="ECO:0000256" key="1">
    <source>
        <dbReference type="ARBA" id="ARBA00007946"/>
    </source>
</evidence>
<name>A0A8H5AUB2_9AGAR</name>
<comment type="caution">
    <text evidence="4">The sequence shown here is derived from an EMBL/GenBank/DDBJ whole genome shotgun (WGS) entry which is preliminary data.</text>
</comment>
<feature type="compositionally biased region" description="Low complexity" evidence="3">
    <location>
        <begin position="1"/>
        <end position="16"/>
    </location>
</feature>
<keyword evidence="2" id="KW-0456">Lyase</keyword>
<dbReference type="SFLD" id="SFLDG01021">
    <property type="entry name" value="Trichodiene_Synthase_Like"/>
    <property type="match status" value="1"/>
</dbReference>